<feature type="compositionally biased region" description="Low complexity" evidence="1">
    <location>
        <begin position="24"/>
        <end position="49"/>
    </location>
</feature>
<feature type="region of interest" description="Disordered" evidence="1">
    <location>
        <begin position="11"/>
        <end position="161"/>
    </location>
</feature>
<dbReference type="Proteomes" id="UP000823388">
    <property type="component" value="Chromosome 2N"/>
</dbReference>
<protein>
    <submittedName>
        <fullName evidence="2">Uncharacterized protein</fullName>
    </submittedName>
</protein>
<feature type="compositionally biased region" description="Low complexity" evidence="1">
    <location>
        <begin position="127"/>
        <end position="141"/>
    </location>
</feature>
<feature type="compositionally biased region" description="Polar residues" evidence="1">
    <location>
        <begin position="54"/>
        <end position="64"/>
    </location>
</feature>
<dbReference type="AlphaFoldDB" id="A0A8T0VY64"/>
<feature type="compositionally biased region" description="Gly residues" evidence="1">
    <location>
        <begin position="65"/>
        <end position="90"/>
    </location>
</feature>
<proteinExistence type="predicted"/>
<evidence type="ECO:0000256" key="1">
    <source>
        <dbReference type="SAM" id="MobiDB-lite"/>
    </source>
</evidence>
<keyword evidence="3" id="KW-1185">Reference proteome</keyword>
<accession>A0A8T0VY64</accession>
<evidence type="ECO:0000313" key="2">
    <source>
        <dbReference type="EMBL" id="KAG2638104.1"/>
    </source>
</evidence>
<evidence type="ECO:0000313" key="3">
    <source>
        <dbReference type="Proteomes" id="UP000823388"/>
    </source>
</evidence>
<sequence length="161" mass="16234">MAATRSFLAAAPLTMAAHPPFPSSPAASSARIRGSPPSSVLVELPSAPLAGSNLLFTLPSTENQRGGGGGGGPARGGCGRGGPRRGGGAEVGADNRRRPPPPRRRRASRFASACRAPSPPTARRRGALPGPAGRRATRGAPSPCLPVALRLRGAKNSDPAR</sequence>
<dbReference type="EMBL" id="CM029040">
    <property type="protein sequence ID" value="KAG2638104.1"/>
    <property type="molecule type" value="Genomic_DNA"/>
</dbReference>
<organism evidence="2 3">
    <name type="scientific">Panicum virgatum</name>
    <name type="common">Blackwell switchgrass</name>
    <dbReference type="NCBI Taxonomy" id="38727"/>
    <lineage>
        <taxon>Eukaryota</taxon>
        <taxon>Viridiplantae</taxon>
        <taxon>Streptophyta</taxon>
        <taxon>Embryophyta</taxon>
        <taxon>Tracheophyta</taxon>
        <taxon>Spermatophyta</taxon>
        <taxon>Magnoliopsida</taxon>
        <taxon>Liliopsida</taxon>
        <taxon>Poales</taxon>
        <taxon>Poaceae</taxon>
        <taxon>PACMAD clade</taxon>
        <taxon>Panicoideae</taxon>
        <taxon>Panicodae</taxon>
        <taxon>Paniceae</taxon>
        <taxon>Panicinae</taxon>
        <taxon>Panicum</taxon>
        <taxon>Panicum sect. Hiantes</taxon>
    </lineage>
</organism>
<comment type="caution">
    <text evidence="2">The sequence shown here is derived from an EMBL/GenBank/DDBJ whole genome shotgun (WGS) entry which is preliminary data.</text>
</comment>
<reference evidence="2" key="1">
    <citation type="submission" date="2020-05" db="EMBL/GenBank/DDBJ databases">
        <title>WGS assembly of Panicum virgatum.</title>
        <authorList>
            <person name="Lovell J.T."/>
            <person name="Jenkins J."/>
            <person name="Shu S."/>
            <person name="Juenger T.E."/>
            <person name="Schmutz J."/>
        </authorList>
    </citation>
    <scope>NUCLEOTIDE SEQUENCE</scope>
    <source>
        <strain evidence="2">AP13</strain>
    </source>
</reference>
<feature type="compositionally biased region" description="Basic residues" evidence="1">
    <location>
        <begin position="98"/>
        <end position="108"/>
    </location>
</feature>
<gene>
    <name evidence="2" type="ORF">PVAP13_2NG571240</name>
</gene>
<name>A0A8T0VY64_PANVG</name>